<reference evidence="2" key="1">
    <citation type="submission" date="2020-02" db="EMBL/GenBank/DDBJ databases">
        <authorList>
            <person name="Meier V. D."/>
        </authorList>
    </citation>
    <scope>NUCLEOTIDE SEQUENCE</scope>
    <source>
        <strain evidence="2">AVDCRST_MAG15</strain>
    </source>
</reference>
<feature type="compositionally biased region" description="Pro residues" evidence="1">
    <location>
        <begin position="158"/>
        <end position="168"/>
    </location>
</feature>
<feature type="region of interest" description="Disordered" evidence="1">
    <location>
        <begin position="1"/>
        <end position="81"/>
    </location>
</feature>
<dbReference type="EC" id="3.6.3.5" evidence="2"/>
<gene>
    <name evidence="2" type="ORF">AVDCRST_MAG15-459</name>
</gene>
<feature type="compositionally biased region" description="Basic and acidic residues" evidence="1">
    <location>
        <begin position="595"/>
        <end position="605"/>
    </location>
</feature>
<accession>A0A6J4NPM7</accession>
<feature type="compositionally biased region" description="Pro residues" evidence="1">
    <location>
        <begin position="333"/>
        <end position="344"/>
    </location>
</feature>
<dbReference type="AlphaFoldDB" id="A0A6J4NPM7"/>
<name>A0A6J4NPM7_9RHOB</name>
<feature type="compositionally biased region" description="Basic residues" evidence="1">
    <location>
        <begin position="506"/>
        <end position="529"/>
    </location>
</feature>
<feature type="compositionally biased region" description="Basic and acidic residues" evidence="1">
    <location>
        <begin position="427"/>
        <end position="443"/>
    </location>
</feature>
<dbReference type="EMBL" id="CADCUU010000069">
    <property type="protein sequence ID" value="CAA9391315.1"/>
    <property type="molecule type" value="Genomic_DNA"/>
</dbReference>
<dbReference type="EC" id="3.6.3.3" evidence="2"/>
<feature type="compositionally biased region" description="Basic and acidic residues" evidence="1">
    <location>
        <begin position="31"/>
        <end position="52"/>
    </location>
</feature>
<dbReference type="EC" id="3.6.3.4" evidence="2"/>
<keyword evidence="2" id="KW-0378">Hydrolase</keyword>
<dbReference type="GO" id="GO:0016787">
    <property type="term" value="F:hydrolase activity"/>
    <property type="evidence" value="ECO:0007669"/>
    <property type="project" value="UniProtKB-KW"/>
</dbReference>
<feature type="compositionally biased region" description="Basic and acidic residues" evidence="1">
    <location>
        <begin position="309"/>
        <end position="321"/>
    </location>
</feature>
<feature type="compositionally biased region" description="Basic and acidic residues" evidence="1">
    <location>
        <begin position="346"/>
        <end position="358"/>
    </location>
</feature>
<feature type="region of interest" description="Disordered" evidence="1">
    <location>
        <begin position="97"/>
        <end position="681"/>
    </location>
</feature>
<feature type="compositionally biased region" description="Basic residues" evidence="1">
    <location>
        <begin position="548"/>
        <end position="594"/>
    </location>
</feature>
<feature type="compositionally biased region" description="Basic residues" evidence="1">
    <location>
        <begin position="198"/>
        <end position="221"/>
    </location>
</feature>
<organism evidence="2">
    <name type="scientific">uncultured Rubellimicrobium sp</name>
    <dbReference type="NCBI Taxonomy" id="543078"/>
    <lineage>
        <taxon>Bacteria</taxon>
        <taxon>Pseudomonadati</taxon>
        <taxon>Pseudomonadota</taxon>
        <taxon>Alphaproteobacteria</taxon>
        <taxon>Rhodobacterales</taxon>
        <taxon>Roseobacteraceae</taxon>
        <taxon>Rubellimicrobium</taxon>
        <taxon>environmental samples</taxon>
    </lineage>
</organism>
<feature type="compositionally biased region" description="Basic and acidic residues" evidence="1">
    <location>
        <begin position="108"/>
        <end position="126"/>
    </location>
</feature>
<evidence type="ECO:0000313" key="2">
    <source>
        <dbReference type="EMBL" id="CAA9391315.1"/>
    </source>
</evidence>
<sequence length="681" mass="77693">RTGPRRAPALPPPRDGPHPPRRRAGDGLPPRPRDPRLRHGHDRDAHLLDRPVHPRVAGPVRARPALPPQGAPGPRTGQARHELARCRGHACRLGLLGRGDLRAGPPPHRHDQRLLRGGGRHRDAHPPRPPAGGPCQGPHLRSHQAPRRPPGPDRPRAPRWPAPRPPPVRGHSGRHRGGPPRRKGPRRRRGDRGLLLPRRVHDHRRACPRRQGPGHHRRRRHDQPNRRFRLPSDRRRLRHRARPDYPHGGGRAGRKTPHPGAGGPRHGLVRPRRDGRGGAHLPRLARPWPRSRAQLCAGERRRRPHHRLPLRDGPRYADLDHGRHRPRRRDGGPLPPGRGTPVPPRCGDRGPRQDRHPDPWPARTHRSPPRPELHRSGGPGPRRLCRGPLRASHRRGHPPRRPVPQPTPGPRGGLRGDPRLRRHRPRRWPEGGGRRRPLHDAPRPRPRRARGKGCEPRRRRAHPALRRHRRPARRGAGRRRPHPRHHARGHPRHSVPRPQGCDDHRRQPRHRASRGPHPRHRRGHPRGPPRRQGGGAAAAGAGGPPRGLRGRRHQRRAGPGRGACRPRHRDGDRRRHRICRRGPHGRRPARRGERRRPVTRDDPQHPPEPVLGLCLQRRADPGRRRPPLSGERHAPVPRPRSRGHGAVQRLRPYQRPAPARRPPPRGPHRPDQHAHHPRHRL</sequence>
<feature type="non-terminal residue" evidence="2">
    <location>
        <position position="1"/>
    </location>
</feature>
<feature type="compositionally biased region" description="Basic and acidic residues" evidence="1">
    <location>
        <begin position="222"/>
        <end position="234"/>
    </location>
</feature>
<feature type="compositionally biased region" description="Basic residues" evidence="1">
    <location>
        <begin position="444"/>
        <end position="495"/>
    </location>
</feature>
<protein>
    <submittedName>
        <fullName evidence="2">Lead, cadmium, zinc and mercury transporting ATPase Copper-translocating P-type ATPase</fullName>
        <ecNumber evidence="2">3.6.3.3</ecNumber>
        <ecNumber evidence="2">3.6.3.4</ecNumber>
        <ecNumber evidence="2">3.6.3.5</ecNumber>
    </submittedName>
</protein>
<feature type="compositionally biased region" description="Gly residues" evidence="1">
    <location>
        <begin position="532"/>
        <end position="545"/>
    </location>
</feature>
<feature type="non-terminal residue" evidence="2">
    <location>
        <position position="681"/>
    </location>
</feature>
<proteinExistence type="predicted"/>
<feature type="compositionally biased region" description="Basic residues" evidence="1">
    <location>
        <begin position="391"/>
        <end position="400"/>
    </location>
</feature>
<feature type="compositionally biased region" description="Basic residues" evidence="1">
    <location>
        <begin position="171"/>
        <end position="190"/>
    </location>
</feature>
<evidence type="ECO:0000256" key="1">
    <source>
        <dbReference type="SAM" id="MobiDB-lite"/>
    </source>
</evidence>